<dbReference type="AlphaFoldDB" id="A0AAV7QGQ4"/>
<dbReference type="Proteomes" id="UP001066276">
    <property type="component" value="Chromosome 6"/>
</dbReference>
<feature type="region of interest" description="Disordered" evidence="1">
    <location>
        <begin position="1"/>
        <end position="87"/>
    </location>
</feature>
<dbReference type="EMBL" id="JANPWB010000010">
    <property type="protein sequence ID" value="KAJ1138879.1"/>
    <property type="molecule type" value="Genomic_DNA"/>
</dbReference>
<gene>
    <name evidence="2" type="ORF">NDU88_005259</name>
</gene>
<organism evidence="2 3">
    <name type="scientific">Pleurodeles waltl</name>
    <name type="common">Iberian ribbed newt</name>
    <dbReference type="NCBI Taxonomy" id="8319"/>
    <lineage>
        <taxon>Eukaryota</taxon>
        <taxon>Metazoa</taxon>
        <taxon>Chordata</taxon>
        <taxon>Craniata</taxon>
        <taxon>Vertebrata</taxon>
        <taxon>Euteleostomi</taxon>
        <taxon>Amphibia</taxon>
        <taxon>Batrachia</taxon>
        <taxon>Caudata</taxon>
        <taxon>Salamandroidea</taxon>
        <taxon>Salamandridae</taxon>
        <taxon>Pleurodelinae</taxon>
        <taxon>Pleurodeles</taxon>
    </lineage>
</organism>
<accession>A0AAV7QGQ4</accession>
<keyword evidence="3" id="KW-1185">Reference proteome</keyword>
<sequence>MKLHVWSGSPGPKLGPGPKPSHKQAPKTPPNTIPISAVPQSRTQSSGGTPDQVKKKKIRSSLGAPENQGNRTAHCRNNKVLRISTTR</sequence>
<proteinExistence type="predicted"/>
<evidence type="ECO:0000256" key="1">
    <source>
        <dbReference type="SAM" id="MobiDB-lite"/>
    </source>
</evidence>
<evidence type="ECO:0000313" key="2">
    <source>
        <dbReference type="EMBL" id="KAJ1138879.1"/>
    </source>
</evidence>
<evidence type="ECO:0000313" key="3">
    <source>
        <dbReference type="Proteomes" id="UP001066276"/>
    </source>
</evidence>
<name>A0AAV7QGQ4_PLEWA</name>
<comment type="caution">
    <text evidence="2">The sequence shown here is derived from an EMBL/GenBank/DDBJ whole genome shotgun (WGS) entry which is preliminary data.</text>
</comment>
<reference evidence="2" key="1">
    <citation type="journal article" date="2022" name="bioRxiv">
        <title>Sequencing and chromosome-scale assembly of the giantPleurodeles waltlgenome.</title>
        <authorList>
            <person name="Brown T."/>
            <person name="Elewa A."/>
            <person name="Iarovenko S."/>
            <person name="Subramanian E."/>
            <person name="Araus A.J."/>
            <person name="Petzold A."/>
            <person name="Susuki M."/>
            <person name="Suzuki K.-i.T."/>
            <person name="Hayashi T."/>
            <person name="Toyoda A."/>
            <person name="Oliveira C."/>
            <person name="Osipova E."/>
            <person name="Leigh N.D."/>
            <person name="Simon A."/>
            <person name="Yun M.H."/>
        </authorList>
    </citation>
    <scope>NUCLEOTIDE SEQUENCE</scope>
    <source>
        <strain evidence="2">20211129_DDA</strain>
        <tissue evidence="2">Liver</tissue>
    </source>
</reference>
<feature type="compositionally biased region" description="Polar residues" evidence="1">
    <location>
        <begin position="38"/>
        <end position="49"/>
    </location>
</feature>
<protein>
    <submittedName>
        <fullName evidence="2">Uncharacterized protein</fullName>
    </submittedName>
</protein>